<comment type="function">
    <text evidence="8">The phosphoenolpyruvate-dependent sugar phosphotransferase system (sugar PTS), a major carbohydrate active transport system, catalyzes the phosphorylation of incoming sugar substrates concomitantly with their translocation across the cell membrane. The enzyme II UlaABC PTS system is involved in ascorbate transport.</text>
</comment>
<keyword evidence="7" id="KW-0418">Kinase</keyword>
<dbReference type="PROSITE" id="PS51094">
    <property type="entry name" value="PTS_EIIA_TYPE_2"/>
    <property type="match status" value="1"/>
</dbReference>
<keyword evidence="5" id="KW-0808">Transferase</keyword>
<accession>A0A7V7UAH1</accession>
<comment type="caution">
    <text evidence="12">The sequence shown here is derived from an EMBL/GenBank/DDBJ whole genome shotgun (WGS) entry which is preliminary data.</text>
</comment>
<evidence type="ECO:0000256" key="5">
    <source>
        <dbReference type="ARBA" id="ARBA00022679"/>
    </source>
</evidence>
<dbReference type="Proteomes" id="UP000461768">
    <property type="component" value="Unassembled WGS sequence"/>
</dbReference>
<dbReference type="RefSeq" id="WP_151147256.1">
    <property type="nucleotide sequence ID" value="NZ_WAGX01000007.1"/>
</dbReference>
<protein>
    <recommendedName>
        <fullName evidence="9">Ascorbate-specific PTS system EIIA component</fullName>
    </recommendedName>
    <alternativeName>
        <fullName evidence="10">Ascorbate-specific phosphotransferase enzyme IIA component</fullName>
    </alternativeName>
</protein>
<dbReference type="SUPFAM" id="SSF55804">
    <property type="entry name" value="Phoshotransferase/anion transport protein"/>
    <property type="match status" value="1"/>
</dbReference>
<reference evidence="12 13" key="1">
    <citation type="submission" date="2019-09" db="EMBL/GenBank/DDBJ databases">
        <authorList>
            <person name="Valk L.C."/>
        </authorList>
    </citation>
    <scope>NUCLEOTIDE SEQUENCE [LARGE SCALE GENOMIC DNA]</scope>
    <source>
        <strain evidence="12">GalUA</strain>
    </source>
</reference>
<name>A0A7V7UAH1_9FIRM</name>
<organism evidence="12 13">
    <name type="scientific">Candidatus Galacturonatibacter soehngenii</name>
    <dbReference type="NCBI Taxonomy" id="2307010"/>
    <lineage>
        <taxon>Bacteria</taxon>
        <taxon>Bacillati</taxon>
        <taxon>Bacillota</taxon>
        <taxon>Clostridia</taxon>
        <taxon>Lachnospirales</taxon>
        <taxon>Lachnospiraceae</taxon>
        <taxon>Candidatus Galacturonatibacter</taxon>
    </lineage>
</organism>
<dbReference type="InterPro" id="IPR051351">
    <property type="entry name" value="Ascorbate-PTS_EIIA_comp"/>
</dbReference>
<feature type="domain" description="PTS EIIA type-2" evidence="11">
    <location>
        <begin position="4"/>
        <end position="149"/>
    </location>
</feature>
<sequence length="152" mass="17575">MLKEFVEMKHYKFAEEASDWREAIKMSCEVLEADGTVEANYKDDIIACVEKYGPYIVIIPEVAMPHSQENAIGVHKTAISFMKLNKPVQFDENDREKDARLFFTLASCNPEQHLNNMMRLSEMLSNEQVIEALLKAENEKDLLEIDNRYLKG</sequence>
<keyword evidence="2" id="KW-0813">Transport</keyword>
<keyword evidence="3" id="KW-0963">Cytoplasm</keyword>
<dbReference type="AlphaFoldDB" id="A0A7V7UAH1"/>
<evidence type="ECO:0000256" key="3">
    <source>
        <dbReference type="ARBA" id="ARBA00022490"/>
    </source>
</evidence>
<dbReference type="GO" id="GO:0005737">
    <property type="term" value="C:cytoplasm"/>
    <property type="evidence" value="ECO:0007669"/>
    <property type="project" value="UniProtKB-SubCell"/>
</dbReference>
<evidence type="ECO:0000256" key="9">
    <source>
        <dbReference type="ARBA" id="ARBA00041175"/>
    </source>
</evidence>
<dbReference type="EMBL" id="WAGX01000007">
    <property type="protein sequence ID" value="KAB1435756.1"/>
    <property type="molecule type" value="Genomic_DNA"/>
</dbReference>
<evidence type="ECO:0000259" key="11">
    <source>
        <dbReference type="PROSITE" id="PS51094"/>
    </source>
</evidence>
<keyword evidence="4" id="KW-0597">Phosphoprotein</keyword>
<evidence type="ECO:0000256" key="6">
    <source>
        <dbReference type="ARBA" id="ARBA00022683"/>
    </source>
</evidence>
<dbReference type="InterPro" id="IPR002178">
    <property type="entry name" value="PTS_EIIA_type-2_dom"/>
</dbReference>
<keyword evidence="12" id="KW-0762">Sugar transport</keyword>
<comment type="subcellular location">
    <subcellularLocation>
        <location evidence="1">Cytoplasm</location>
    </subcellularLocation>
</comment>
<reference evidence="12 13" key="2">
    <citation type="submission" date="2020-02" db="EMBL/GenBank/DDBJ databases">
        <title>Candidatus Galacturonibacter soehngenii shows hetero-acetogenic catabolism of galacturonic acid but lacks a canonical carbon monoxide dehydrogenase/acetyl-CoA synthase complex.</title>
        <authorList>
            <person name="Diender M."/>
            <person name="Stouten G.R."/>
            <person name="Petersen J.F."/>
            <person name="Nielsen P.H."/>
            <person name="Dueholm M.S."/>
            <person name="Pronk J.T."/>
            <person name="Van Loosdrecht M.C.M."/>
        </authorList>
    </citation>
    <scope>NUCLEOTIDE SEQUENCE [LARGE SCALE GENOMIC DNA]</scope>
    <source>
        <strain evidence="12">GalUA</strain>
    </source>
</reference>
<dbReference type="Gene3D" id="3.40.930.10">
    <property type="entry name" value="Mannitol-specific EII, Chain A"/>
    <property type="match status" value="1"/>
</dbReference>
<keyword evidence="6" id="KW-0598">Phosphotransferase system</keyword>
<evidence type="ECO:0000256" key="1">
    <source>
        <dbReference type="ARBA" id="ARBA00004496"/>
    </source>
</evidence>
<evidence type="ECO:0000256" key="2">
    <source>
        <dbReference type="ARBA" id="ARBA00022448"/>
    </source>
</evidence>
<dbReference type="CDD" id="cd00211">
    <property type="entry name" value="PTS_IIA_fru"/>
    <property type="match status" value="1"/>
</dbReference>
<proteinExistence type="predicted"/>
<gene>
    <name evidence="12" type="ORF">F7O84_15360</name>
</gene>
<keyword evidence="13" id="KW-1185">Reference proteome</keyword>
<dbReference type="OrthoDB" id="369398at2"/>
<evidence type="ECO:0000256" key="10">
    <source>
        <dbReference type="ARBA" id="ARBA00042072"/>
    </source>
</evidence>
<evidence type="ECO:0000313" key="12">
    <source>
        <dbReference type="EMBL" id="KAB1435756.1"/>
    </source>
</evidence>
<dbReference type="PANTHER" id="PTHR36203">
    <property type="entry name" value="ASCORBATE-SPECIFIC PTS SYSTEM EIIA COMPONENT"/>
    <property type="match status" value="1"/>
</dbReference>
<dbReference type="GO" id="GO:0016301">
    <property type="term" value="F:kinase activity"/>
    <property type="evidence" value="ECO:0007669"/>
    <property type="project" value="UniProtKB-KW"/>
</dbReference>
<evidence type="ECO:0000313" key="13">
    <source>
        <dbReference type="Proteomes" id="UP000461768"/>
    </source>
</evidence>
<dbReference type="GO" id="GO:0009401">
    <property type="term" value="P:phosphoenolpyruvate-dependent sugar phosphotransferase system"/>
    <property type="evidence" value="ECO:0007669"/>
    <property type="project" value="UniProtKB-KW"/>
</dbReference>
<evidence type="ECO:0000256" key="4">
    <source>
        <dbReference type="ARBA" id="ARBA00022553"/>
    </source>
</evidence>
<evidence type="ECO:0000256" key="7">
    <source>
        <dbReference type="ARBA" id="ARBA00022777"/>
    </source>
</evidence>
<evidence type="ECO:0000256" key="8">
    <source>
        <dbReference type="ARBA" id="ARBA00037387"/>
    </source>
</evidence>
<dbReference type="Pfam" id="PF00359">
    <property type="entry name" value="PTS_EIIA_2"/>
    <property type="match status" value="1"/>
</dbReference>
<dbReference type="PANTHER" id="PTHR36203:SF1">
    <property type="entry name" value="ASCORBATE-SPECIFIC PTS SYSTEM EIIA COMPONENT"/>
    <property type="match status" value="1"/>
</dbReference>
<dbReference type="InterPro" id="IPR016152">
    <property type="entry name" value="PTrfase/Anion_transptr"/>
</dbReference>